<evidence type="ECO:0000256" key="7">
    <source>
        <dbReference type="RuleBase" id="RU363032"/>
    </source>
</evidence>
<feature type="transmembrane region" description="Helical" evidence="7">
    <location>
        <begin position="271"/>
        <end position="291"/>
    </location>
</feature>
<dbReference type="GO" id="GO:0005886">
    <property type="term" value="C:plasma membrane"/>
    <property type="evidence" value="ECO:0007669"/>
    <property type="project" value="UniProtKB-SubCell"/>
</dbReference>
<evidence type="ECO:0000256" key="4">
    <source>
        <dbReference type="ARBA" id="ARBA00022692"/>
    </source>
</evidence>
<dbReference type="RefSeq" id="WP_244526576.1">
    <property type="nucleotide sequence ID" value="NZ_CATMKJ010000028.1"/>
</dbReference>
<dbReference type="CDD" id="cd06261">
    <property type="entry name" value="TM_PBP2"/>
    <property type="match status" value="1"/>
</dbReference>
<keyword evidence="5 7" id="KW-1133">Transmembrane helix</keyword>
<dbReference type="Proteomes" id="UP000182932">
    <property type="component" value="Unassembled WGS sequence"/>
</dbReference>
<reference evidence="9 10" key="1">
    <citation type="submission" date="2016-10" db="EMBL/GenBank/DDBJ databases">
        <authorList>
            <person name="Varghese N."/>
            <person name="Submissions S."/>
        </authorList>
    </citation>
    <scope>NUCLEOTIDE SEQUENCE [LARGE SCALE GENOMIC DNA]</scope>
    <source>
        <strain evidence="9 10">FF3</strain>
    </source>
</reference>
<comment type="similarity">
    <text evidence="7">Belongs to the binding-protein-dependent transport system permease family.</text>
</comment>
<evidence type="ECO:0000259" key="8">
    <source>
        <dbReference type="PROSITE" id="PS50928"/>
    </source>
</evidence>
<proteinExistence type="inferred from homology"/>
<accession>A0A975ZQJ2</accession>
<keyword evidence="3" id="KW-1003">Cell membrane</keyword>
<organism evidence="9 10">
    <name type="scientific">Marinovum algicola</name>
    <dbReference type="NCBI Taxonomy" id="42444"/>
    <lineage>
        <taxon>Bacteria</taxon>
        <taxon>Pseudomonadati</taxon>
        <taxon>Pseudomonadota</taxon>
        <taxon>Alphaproteobacteria</taxon>
        <taxon>Rhodobacterales</taxon>
        <taxon>Roseobacteraceae</taxon>
        <taxon>Marinovum</taxon>
    </lineage>
</organism>
<feature type="transmembrane region" description="Helical" evidence="7">
    <location>
        <begin position="161"/>
        <end position="186"/>
    </location>
</feature>
<comment type="caution">
    <text evidence="9">The sequence shown here is derived from an EMBL/GenBank/DDBJ whole genome shotgun (WGS) entry which is preliminary data.</text>
</comment>
<dbReference type="AlphaFoldDB" id="A0A975ZQJ2"/>
<feature type="transmembrane region" description="Helical" evidence="7">
    <location>
        <begin position="217"/>
        <end position="237"/>
    </location>
</feature>
<feature type="transmembrane region" description="Helical" evidence="7">
    <location>
        <begin position="7"/>
        <end position="34"/>
    </location>
</feature>
<feature type="transmembrane region" description="Helical" evidence="7">
    <location>
        <begin position="104"/>
        <end position="127"/>
    </location>
</feature>
<evidence type="ECO:0000256" key="2">
    <source>
        <dbReference type="ARBA" id="ARBA00022448"/>
    </source>
</evidence>
<keyword evidence="6 7" id="KW-0472">Membrane</keyword>
<dbReference type="EMBL" id="FNYY01000023">
    <property type="protein sequence ID" value="SEK06533.1"/>
    <property type="molecule type" value="Genomic_DNA"/>
</dbReference>
<feature type="transmembrane region" description="Helical" evidence="7">
    <location>
        <begin position="70"/>
        <end position="92"/>
    </location>
</feature>
<dbReference type="GO" id="GO:0055085">
    <property type="term" value="P:transmembrane transport"/>
    <property type="evidence" value="ECO:0007669"/>
    <property type="project" value="InterPro"/>
</dbReference>
<dbReference type="GeneID" id="80820569"/>
<dbReference type="Pfam" id="PF00528">
    <property type="entry name" value="BPD_transp_1"/>
    <property type="match status" value="1"/>
</dbReference>
<keyword evidence="10" id="KW-1185">Reference proteome</keyword>
<evidence type="ECO:0000256" key="1">
    <source>
        <dbReference type="ARBA" id="ARBA00004651"/>
    </source>
</evidence>
<comment type="subcellular location">
    <subcellularLocation>
        <location evidence="1 7">Cell membrane</location>
        <topology evidence="1 7">Multi-pass membrane protein</topology>
    </subcellularLocation>
</comment>
<dbReference type="Gene3D" id="1.10.3720.10">
    <property type="entry name" value="MetI-like"/>
    <property type="match status" value="1"/>
</dbReference>
<dbReference type="PANTHER" id="PTHR43005">
    <property type="entry name" value="BLR7065 PROTEIN"/>
    <property type="match status" value="1"/>
</dbReference>
<sequence>MELRKNLFCYLMVAPALLITLALGIVPMVTSLWWSFLDYDLIQAETAGETFVGWRNYQVVLSDQRFVTSLVNTVVMTVMVMALVVALGLLLAHVMNAKYRGRAIVRTLICAPWFVPPVVAAAIWVWMLDTDRSPINALLMDWGLIDGNLRFLTDTTDAGPLSLPLASVVAVRVWNGLPFVVIFLLAGMQSISRSLYEAASIDGASLIGRFRYITLPLLKPVLGVIVMLLLITGFGHFEINFIMTGGGPQDMTNVAAVYAYQQAFNFFRFDYASAASGVVFLMTSVICIFYIRAQIRKDK</sequence>
<name>A0A975ZQJ2_9RHOB</name>
<protein>
    <submittedName>
        <fullName evidence="9">Carbohydrate ABC transporter membrane protein 1, CUT1 family</fullName>
    </submittedName>
</protein>
<dbReference type="InterPro" id="IPR000515">
    <property type="entry name" value="MetI-like"/>
</dbReference>
<dbReference type="PANTHER" id="PTHR43005:SF1">
    <property type="entry name" value="SPERMIDINE_PUTRESCINE TRANSPORT SYSTEM PERMEASE PROTEIN"/>
    <property type="match status" value="1"/>
</dbReference>
<gene>
    <name evidence="9" type="ORF">SAMN04487940_12313</name>
</gene>
<evidence type="ECO:0000313" key="9">
    <source>
        <dbReference type="EMBL" id="SEK06533.1"/>
    </source>
</evidence>
<evidence type="ECO:0000313" key="10">
    <source>
        <dbReference type="Proteomes" id="UP000182932"/>
    </source>
</evidence>
<keyword evidence="2 7" id="KW-0813">Transport</keyword>
<evidence type="ECO:0000256" key="5">
    <source>
        <dbReference type="ARBA" id="ARBA00022989"/>
    </source>
</evidence>
<evidence type="ECO:0000256" key="6">
    <source>
        <dbReference type="ARBA" id="ARBA00023136"/>
    </source>
</evidence>
<keyword evidence="4 7" id="KW-0812">Transmembrane</keyword>
<dbReference type="SUPFAM" id="SSF161098">
    <property type="entry name" value="MetI-like"/>
    <property type="match status" value="1"/>
</dbReference>
<evidence type="ECO:0000256" key="3">
    <source>
        <dbReference type="ARBA" id="ARBA00022475"/>
    </source>
</evidence>
<dbReference type="InterPro" id="IPR035906">
    <property type="entry name" value="MetI-like_sf"/>
</dbReference>
<feature type="domain" description="ABC transmembrane type-1" evidence="8">
    <location>
        <begin position="70"/>
        <end position="290"/>
    </location>
</feature>
<dbReference type="PROSITE" id="PS50928">
    <property type="entry name" value="ABC_TM1"/>
    <property type="match status" value="1"/>
</dbReference>